<evidence type="ECO:0000313" key="2">
    <source>
        <dbReference type="Proteomes" id="UP000287166"/>
    </source>
</evidence>
<dbReference type="EMBL" id="BFAD01000001">
    <property type="protein sequence ID" value="GBE78198.1"/>
    <property type="molecule type" value="Genomic_DNA"/>
</dbReference>
<proteinExistence type="predicted"/>
<gene>
    <name evidence="1" type="ORF">SCP_0110810</name>
</gene>
<accession>A0A401G7S2</accession>
<protein>
    <submittedName>
        <fullName evidence="1">Uncharacterized protein</fullName>
    </submittedName>
</protein>
<keyword evidence="2" id="KW-1185">Reference proteome</keyword>
<dbReference type="Proteomes" id="UP000287166">
    <property type="component" value="Unassembled WGS sequence"/>
</dbReference>
<dbReference type="RefSeq" id="XP_027609111.1">
    <property type="nucleotide sequence ID" value="XM_027753310.1"/>
</dbReference>
<comment type="caution">
    <text evidence="1">The sequence shown here is derived from an EMBL/GenBank/DDBJ whole genome shotgun (WGS) entry which is preliminary data.</text>
</comment>
<evidence type="ECO:0000313" key="1">
    <source>
        <dbReference type="EMBL" id="GBE78198.1"/>
    </source>
</evidence>
<dbReference type="GeneID" id="38775115"/>
<reference evidence="1 2" key="1">
    <citation type="journal article" date="2018" name="Sci. Rep.">
        <title>Genome sequence of the cauliflower mushroom Sparassis crispa (Hanabiratake) and its association with beneficial usage.</title>
        <authorList>
            <person name="Kiyama R."/>
            <person name="Furutani Y."/>
            <person name="Kawaguchi K."/>
            <person name="Nakanishi T."/>
        </authorList>
    </citation>
    <scope>NUCLEOTIDE SEQUENCE [LARGE SCALE GENOMIC DNA]</scope>
</reference>
<dbReference type="AlphaFoldDB" id="A0A401G7S2"/>
<dbReference type="InParanoid" id="A0A401G7S2"/>
<organism evidence="1 2">
    <name type="scientific">Sparassis crispa</name>
    <dbReference type="NCBI Taxonomy" id="139825"/>
    <lineage>
        <taxon>Eukaryota</taxon>
        <taxon>Fungi</taxon>
        <taxon>Dikarya</taxon>
        <taxon>Basidiomycota</taxon>
        <taxon>Agaricomycotina</taxon>
        <taxon>Agaricomycetes</taxon>
        <taxon>Polyporales</taxon>
        <taxon>Sparassidaceae</taxon>
        <taxon>Sparassis</taxon>
    </lineage>
</organism>
<name>A0A401G7S2_9APHY</name>
<sequence length="68" mass="7452">MEARLPDRLTHPAEQSAVRDWSGVPHRASLSCQFRSCWCSSPSAPPRCSVYAVSNDLDNGFVAAYVVV</sequence>